<dbReference type="SUPFAM" id="SSF46894">
    <property type="entry name" value="C-terminal effector domain of the bipartite response regulators"/>
    <property type="match status" value="1"/>
</dbReference>
<sequence>MINHLSSFSLRFAPIIPEIGSERLPSLLVSMLKALVPFDNAVIVHYHGGEKPMVHYNDIPPLERESQIDGFVNGAFLLDPFYRAAIDLRSSGLHRLSDLAPEGFKKTEYYRSYFKFTEIKDEIGYIIHLNNNQFINISLGRLGLTQRFNRSQLRILKDIEPIIESVCNLQWDTKEKNTADKTNQLPGQLDSALKYFGTAYLTDRETQVVQLFLHGHSTKSIAERLGISPETVKLHRKNSYAKLDVSSQAELFYLFIDSLASLTTYSGGDPLVGYL</sequence>
<keyword evidence="3" id="KW-0804">Transcription</keyword>
<evidence type="ECO:0000259" key="4">
    <source>
        <dbReference type="PROSITE" id="PS50043"/>
    </source>
</evidence>
<dbReference type="AlphaFoldDB" id="A0A520MFH0"/>
<accession>A0A520MFH0</accession>
<dbReference type="PRINTS" id="PR00038">
    <property type="entry name" value="HTHLUXR"/>
</dbReference>
<dbReference type="PROSITE" id="PS50043">
    <property type="entry name" value="HTH_LUXR_2"/>
    <property type="match status" value="1"/>
</dbReference>
<reference evidence="5 6" key="1">
    <citation type="submission" date="2019-02" db="EMBL/GenBank/DDBJ databases">
        <title>Prokaryotic population dynamics and viral predation in marine succession experiment using metagenomics: the confinement effect.</title>
        <authorList>
            <person name="Haro-Moreno J.M."/>
            <person name="Rodriguez-Valera F."/>
            <person name="Lopez-Perez M."/>
        </authorList>
    </citation>
    <scope>NUCLEOTIDE SEQUENCE [LARGE SCALE GENOMIC DNA]</scope>
    <source>
        <strain evidence="5">MED-G170</strain>
    </source>
</reference>
<dbReference type="PANTHER" id="PTHR44688">
    <property type="entry name" value="DNA-BINDING TRANSCRIPTIONAL ACTIVATOR DEVR_DOSR"/>
    <property type="match status" value="1"/>
</dbReference>
<dbReference type="CDD" id="cd06170">
    <property type="entry name" value="LuxR_C_like"/>
    <property type="match status" value="1"/>
</dbReference>
<dbReference type="GO" id="GO:0006355">
    <property type="term" value="P:regulation of DNA-templated transcription"/>
    <property type="evidence" value="ECO:0007669"/>
    <property type="project" value="InterPro"/>
</dbReference>
<feature type="domain" description="HTH luxR-type" evidence="4">
    <location>
        <begin position="194"/>
        <end position="259"/>
    </location>
</feature>
<evidence type="ECO:0000256" key="3">
    <source>
        <dbReference type="ARBA" id="ARBA00023163"/>
    </source>
</evidence>
<dbReference type="Pfam" id="PF00196">
    <property type="entry name" value="GerE"/>
    <property type="match status" value="1"/>
</dbReference>
<keyword evidence="2" id="KW-0238">DNA-binding</keyword>
<protein>
    <submittedName>
        <fullName evidence="5">LuxR family transcriptional regulator</fullName>
    </submittedName>
</protein>
<evidence type="ECO:0000256" key="2">
    <source>
        <dbReference type="ARBA" id="ARBA00023125"/>
    </source>
</evidence>
<organism evidence="5 6">
    <name type="scientific">SAR92 clade bacterium</name>
    <dbReference type="NCBI Taxonomy" id="2315479"/>
    <lineage>
        <taxon>Bacteria</taxon>
        <taxon>Pseudomonadati</taxon>
        <taxon>Pseudomonadota</taxon>
        <taxon>Gammaproteobacteria</taxon>
        <taxon>Cellvibrionales</taxon>
        <taxon>Porticoccaceae</taxon>
        <taxon>SAR92 clade</taxon>
    </lineage>
</organism>
<dbReference type="EMBL" id="SHBP01000007">
    <property type="protein sequence ID" value="RZO19953.1"/>
    <property type="molecule type" value="Genomic_DNA"/>
</dbReference>
<dbReference type="PROSITE" id="PS00622">
    <property type="entry name" value="HTH_LUXR_1"/>
    <property type="match status" value="1"/>
</dbReference>
<dbReference type="Gene3D" id="1.10.10.10">
    <property type="entry name" value="Winged helix-like DNA-binding domain superfamily/Winged helix DNA-binding domain"/>
    <property type="match status" value="1"/>
</dbReference>
<dbReference type="InterPro" id="IPR000792">
    <property type="entry name" value="Tscrpt_reg_LuxR_C"/>
</dbReference>
<evidence type="ECO:0000313" key="6">
    <source>
        <dbReference type="Proteomes" id="UP000315889"/>
    </source>
</evidence>
<dbReference type="Proteomes" id="UP000315889">
    <property type="component" value="Unassembled WGS sequence"/>
</dbReference>
<evidence type="ECO:0000313" key="5">
    <source>
        <dbReference type="EMBL" id="RZO19953.1"/>
    </source>
</evidence>
<proteinExistence type="predicted"/>
<dbReference type="SMART" id="SM00421">
    <property type="entry name" value="HTH_LUXR"/>
    <property type="match status" value="1"/>
</dbReference>
<dbReference type="PANTHER" id="PTHR44688:SF16">
    <property type="entry name" value="DNA-BINDING TRANSCRIPTIONAL ACTIVATOR DEVR_DOSR"/>
    <property type="match status" value="1"/>
</dbReference>
<dbReference type="GO" id="GO:0003677">
    <property type="term" value="F:DNA binding"/>
    <property type="evidence" value="ECO:0007669"/>
    <property type="project" value="UniProtKB-KW"/>
</dbReference>
<keyword evidence="1" id="KW-0805">Transcription regulation</keyword>
<evidence type="ECO:0000256" key="1">
    <source>
        <dbReference type="ARBA" id="ARBA00023015"/>
    </source>
</evidence>
<gene>
    <name evidence="5" type="ORF">EVB03_06255</name>
</gene>
<dbReference type="InterPro" id="IPR016032">
    <property type="entry name" value="Sig_transdc_resp-reg_C-effctor"/>
</dbReference>
<dbReference type="InterPro" id="IPR036388">
    <property type="entry name" value="WH-like_DNA-bd_sf"/>
</dbReference>
<comment type="caution">
    <text evidence="5">The sequence shown here is derived from an EMBL/GenBank/DDBJ whole genome shotgun (WGS) entry which is preliminary data.</text>
</comment>
<name>A0A520MFH0_9GAMM</name>